<dbReference type="EMBL" id="SDPN01000006">
    <property type="protein sequence ID" value="RXZ72280.1"/>
    <property type="molecule type" value="Genomic_DNA"/>
</dbReference>
<organism evidence="2 3">
    <name type="scientific">Agromyces albus</name>
    <dbReference type="NCBI Taxonomy" id="205332"/>
    <lineage>
        <taxon>Bacteria</taxon>
        <taxon>Bacillati</taxon>
        <taxon>Actinomycetota</taxon>
        <taxon>Actinomycetes</taxon>
        <taxon>Micrococcales</taxon>
        <taxon>Microbacteriaceae</taxon>
        <taxon>Agromyces</taxon>
    </lineage>
</organism>
<accession>A0A4Q2L5T8</accession>
<reference evidence="2 3" key="1">
    <citation type="submission" date="2019-01" db="EMBL/GenBank/DDBJ databases">
        <title>Agromyces.</title>
        <authorList>
            <person name="Li J."/>
        </authorList>
    </citation>
    <scope>NUCLEOTIDE SEQUENCE [LARGE SCALE GENOMIC DNA]</scope>
    <source>
        <strain evidence="2 3">DSM 15934</strain>
    </source>
</reference>
<keyword evidence="3" id="KW-1185">Reference proteome</keyword>
<dbReference type="Gene3D" id="1.10.260.40">
    <property type="entry name" value="lambda repressor-like DNA-binding domains"/>
    <property type="match status" value="1"/>
</dbReference>
<dbReference type="SMART" id="SM00530">
    <property type="entry name" value="HTH_XRE"/>
    <property type="match status" value="1"/>
</dbReference>
<sequence>MTASQVIGARIRAARATAGLTQEQLAELSGTSTRTVRDIEKGTGSASLRVVARVAEVLGLELVAAG</sequence>
<evidence type="ECO:0000313" key="2">
    <source>
        <dbReference type="EMBL" id="RXZ72280.1"/>
    </source>
</evidence>
<protein>
    <submittedName>
        <fullName evidence="2">Helix-turn-helix domain-containing protein</fullName>
    </submittedName>
</protein>
<dbReference type="GO" id="GO:0003677">
    <property type="term" value="F:DNA binding"/>
    <property type="evidence" value="ECO:0007669"/>
    <property type="project" value="InterPro"/>
</dbReference>
<evidence type="ECO:0000313" key="3">
    <source>
        <dbReference type="Proteomes" id="UP000293865"/>
    </source>
</evidence>
<dbReference type="RefSeq" id="WP_129519834.1">
    <property type="nucleotide sequence ID" value="NZ_SDPN01000006.1"/>
</dbReference>
<dbReference type="CDD" id="cd00093">
    <property type="entry name" value="HTH_XRE"/>
    <property type="match status" value="1"/>
</dbReference>
<evidence type="ECO:0000259" key="1">
    <source>
        <dbReference type="PROSITE" id="PS50943"/>
    </source>
</evidence>
<comment type="caution">
    <text evidence="2">The sequence shown here is derived from an EMBL/GenBank/DDBJ whole genome shotgun (WGS) entry which is preliminary data.</text>
</comment>
<dbReference type="OrthoDB" id="5521004at2"/>
<gene>
    <name evidence="2" type="ORF">ESP51_05205</name>
</gene>
<dbReference type="InterPro" id="IPR001387">
    <property type="entry name" value="Cro/C1-type_HTH"/>
</dbReference>
<dbReference type="SUPFAM" id="SSF47413">
    <property type="entry name" value="lambda repressor-like DNA-binding domains"/>
    <property type="match status" value="1"/>
</dbReference>
<dbReference type="InterPro" id="IPR010982">
    <property type="entry name" value="Lambda_DNA-bd_dom_sf"/>
</dbReference>
<proteinExistence type="predicted"/>
<dbReference type="Pfam" id="PF01381">
    <property type="entry name" value="HTH_3"/>
    <property type="match status" value="1"/>
</dbReference>
<dbReference type="PROSITE" id="PS50943">
    <property type="entry name" value="HTH_CROC1"/>
    <property type="match status" value="1"/>
</dbReference>
<dbReference type="Proteomes" id="UP000293865">
    <property type="component" value="Unassembled WGS sequence"/>
</dbReference>
<name>A0A4Q2L5T8_9MICO</name>
<feature type="domain" description="HTH cro/C1-type" evidence="1">
    <location>
        <begin position="11"/>
        <end position="65"/>
    </location>
</feature>
<dbReference type="AlphaFoldDB" id="A0A4Q2L5T8"/>